<dbReference type="InterPro" id="IPR051606">
    <property type="entry name" value="Polyketide_Oxido-like"/>
</dbReference>
<evidence type="ECO:0000259" key="1">
    <source>
        <dbReference type="Pfam" id="PF13460"/>
    </source>
</evidence>
<gene>
    <name evidence="2" type="ORF">SAMN04489868_10319</name>
</gene>
<dbReference type="GO" id="GO:0016646">
    <property type="term" value="F:oxidoreductase activity, acting on the CH-NH group of donors, NAD or NADP as acceptor"/>
    <property type="evidence" value="ECO:0007669"/>
    <property type="project" value="TreeGrafter"/>
</dbReference>
<dbReference type="Pfam" id="PF13460">
    <property type="entry name" value="NAD_binding_10"/>
    <property type="match status" value="1"/>
</dbReference>
<dbReference type="SUPFAM" id="SSF51735">
    <property type="entry name" value="NAD(P)-binding Rossmann-fold domains"/>
    <property type="match status" value="1"/>
</dbReference>
<dbReference type="InterPro" id="IPR016040">
    <property type="entry name" value="NAD(P)-bd_dom"/>
</dbReference>
<reference evidence="2 3" key="1">
    <citation type="submission" date="2016-10" db="EMBL/GenBank/DDBJ databases">
        <authorList>
            <person name="de Groot N.N."/>
        </authorList>
    </citation>
    <scope>NUCLEOTIDE SEQUENCE [LARGE SCALE GENOMIC DNA]</scope>
    <source>
        <strain evidence="2 3">DSM 27630</strain>
    </source>
</reference>
<feature type="domain" description="NAD(P)-binding" evidence="1">
    <location>
        <begin position="7"/>
        <end position="196"/>
    </location>
</feature>
<protein>
    <recommendedName>
        <fullName evidence="1">NAD(P)-binding domain-containing protein</fullName>
    </recommendedName>
</protein>
<accession>A0A1I3B1S5</accession>
<sequence>MKVGIIGATGKAGSRITSEAMHRGMEVIPLVRNAKRLPDGDFTYVEKDLFDLTEEDIANLDVIVDAFNAPAGKEELHQKSLHHLITLLRGRGKPRLIVVGGAGSLYVDKAHQTRLQDTPDFPESFKPTAENMAKAFEELKKHSDFVWTYISPSAMFFPEGERTEEYQIGKDELLTNSEGNSEISYADYALALVDEIERAKYLNQRITVCSK</sequence>
<evidence type="ECO:0000313" key="2">
    <source>
        <dbReference type="EMBL" id="SFH56056.1"/>
    </source>
</evidence>
<dbReference type="Gene3D" id="3.40.50.720">
    <property type="entry name" value="NAD(P)-binding Rossmann-like Domain"/>
    <property type="match status" value="1"/>
</dbReference>
<dbReference type="PANTHER" id="PTHR43355:SF2">
    <property type="entry name" value="FLAVIN REDUCTASE (NADPH)"/>
    <property type="match status" value="1"/>
</dbReference>
<dbReference type="CDD" id="cd05244">
    <property type="entry name" value="BVR-B_like_SDR_a"/>
    <property type="match status" value="1"/>
</dbReference>
<dbReference type="AlphaFoldDB" id="A0A1I3B1S5"/>
<dbReference type="Proteomes" id="UP000198668">
    <property type="component" value="Unassembled WGS sequence"/>
</dbReference>
<keyword evidence="3" id="KW-1185">Reference proteome</keyword>
<organism evidence="2 3">
    <name type="scientific">Pisciglobus halotolerans</name>
    <dbReference type="NCBI Taxonomy" id="745365"/>
    <lineage>
        <taxon>Bacteria</taxon>
        <taxon>Bacillati</taxon>
        <taxon>Bacillota</taxon>
        <taxon>Bacilli</taxon>
        <taxon>Lactobacillales</taxon>
        <taxon>Carnobacteriaceae</taxon>
    </lineage>
</organism>
<dbReference type="InterPro" id="IPR036291">
    <property type="entry name" value="NAD(P)-bd_dom_sf"/>
</dbReference>
<dbReference type="EMBL" id="FOQE01000003">
    <property type="protein sequence ID" value="SFH56056.1"/>
    <property type="molecule type" value="Genomic_DNA"/>
</dbReference>
<dbReference type="PANTHER" id="PTHR43355">
    <property type="entry name" value="FLAVIN REDUCTASE (NADPH)"/>
    <property type="match status" value="1"/>
</dbReference>
<dbReference type="RefSeq" id="WP_047390273.1">
    <property type="nucleotide sequence ID" value="NZ_FOQE01000003.1"/>
</dbReference>
<dbReference type="OrthoDB" id="9785372at2"/>
<evidence type="ECO:0000313" key="3">
    <source>
        <dbReference type="Proteomes" id="UP000198668"/>
    </source>
</evidence>
<name>A0A1I3B1S5_9LACT</name>
<proteinExistence type="predicted"/>